<organism evidence="2 3">
    <name type="scientific">Coptotermes formosanus</name>
    <name type="common">Formosan subterranean termite</name>
    <dbReference type="NCBI Taxonomy" id="36987"/>
    <lineage>
        <taxon>Eukaryota</taxon>
        <taxon>Metazoa</taxon>
        <taxon>Ecdysozoa</taxon>
        <taxon>Arthropoda</taxon>
        <taxon>Hexapoda</taxon>
        <taxon>Insecta</taxon>
        <taxon>Pterygota</taxon>
        <taxon>Neoptera</taxon>
        <taxon>Polyneoptera</taxon>
        <taxon>Dictyoptera</taxon>
        <taxon>Blattodea</taxon>
        <taxon>Blattoidea</taxon>
        <taxon>Termitoidae</taxon>
        <taxon>Rhinotermitidae</taxon>
        <taxon>Coptotermes</taxon>
    </lineage>
</organism>
<protein>
    <submittedName>
        <fullName evidence="2">Uncharacterized protein</fullName>
    </submittedName>
</protein>
<proteinExistence type="predicted"/>
<comment type="caution">
    <text evidence="2">The sequence shown here is derived from an EMBL/GenBank/DDBJ whole genome shotgun (WGS) entry which is preliminary data.</text>
</comment>
<dbReference type="AlphaFoldDB" id="A0A6L2PKY1"/>
<dbReference type="InParanoid" id="A0A6L2PKY1"/>
<evidence type="ECO:0000256" key="1">
    <source>
        <dbReference type="SAM" id="SignalP"/>
    </source>
</evidence>
<name>A0A6L2PKY1_COPFO</name>
<gene>
    <name evidence="2" type="ORF">Cfor_05518</name>
</gene>
<feature type="chain" id="PRO_5026986922" evidence="1">
    <location>
        <begin position="23"/>
        <end position="150"/>
    </location>
</feature>
<feature type="signal peptide" evidence="1">
    <location>
        <begin position="1"/>
        <end position="22"/>
    </location>
</feature>
<dbReference type="EMBL" id="BLKM01000417">
    <property type="protein sequence ID" value="GFG33209.1"/>
    <property type="molecule type" value="Genomic_DNA"/>
</dbReference>
<evidence type="ECO:0000313" key="2">
    <source>
        <dbReference type="EMBL" id="GFG33209.1"/>
    </source>
</evidence>
<sequence length="150" mass="16433">MGYGQLVYVFGILAAFPCMGYPAPGQPAGGVTWTLFASPPFQQQFHYSTPVRVFSSSFDYPERSYEMWGVANIPPLWDAAPTNRTPRIKRSTPQHEASTGNHKRSKRFLPYFYGGMPGMMMGGYGASMASASASAMATDSYGSYGYPFFG</sequence>
<keyword evidence="3" id="KW-1185">Reference proteome</keyword>
<dbReference type="Proteomes" id="UP000502823">
    <property type="component" value="Unassembled WGS sequence"/>
</dbReference>
<evidence type="ECO:0000313" key="3">
    <source>
        <dbReference type="Proteomes" id="UP000502823"/>
    </source>
</evidence>
<accession>A0A6L2PKY1</accession>
<reference evidence="3" key="1">
    <citation type="submission" date="2020-01" db="EMBL/GenBank/DDBJ databases">
        <title>Draft genome sequence of the Termite Coptotermes fromosanus.</title>
        <authorList>
            <person name="Itakura S."/>
            <person name="Yosikawa Y."/>
            <person name="Umezawa K."/>
        </authorList>
    </citation>
    <scope>NUCLEOTIDE SEQUENCE [LARGE SCALE GENOMIC DNA]</scope>
</reference>
<keyword evidence="1" id="KW-0732">Signal</keyword>